<name>A0ABZ3H752_9BACT</name>
<protein>
    <recommendedName>
        <fullName evidence="3">Lipoprotein</fullName>
    </recommendedName>
</protein>
<dbReference type="PROSITE" id="PS51257">
    <property type="entry name" value="PROKAR_LIPOPROTEIN"/>
    <property type="match status" value="1"/>
</dbReference>
<dbReference type="RefSeq" id="WP_345971896.1">
    <property type="nucleotide sequence ID" value="NZ_CP147920.1"/>
</dbReference>
<reference evidence="1 2" key="1">
    <citation type="submission" date="2024-03" db="EMBL/GenBank/DDBJ databases">
        <title>Sulfurimonas sp. HSL3-1.</title>
        <authorList>
            <person name="Wang S."/>
        </authorList>
    </citation>
    <scope>NUCLEOTIDE SEQUENCE [LARGE SCALE GENOMIC DNA]</scope>
    <source>
        <strain evidence="1 2">HSL3-1</strain>
    </source>
</reference>
<evidence type="ECO:0000313" key="1">
    <source>
        <dbReference type="EMBL" id="XAU14071.1"/>
    </source>
</evidence>
<dbReference type="EMBL" id="CP147920">
    <property type="protein sequence ID" value="XAU14071.1"/>
    <property type="molecule type" value="Genomic_DNA"/>
</dbReference>
<accession>A0ABZ3H752</accession>
<sequence>MRYILLALIPLLFTGCVIRAPYAYRGEPVIYYESGYPSGYYEEGRTVYKRSNGHGHTYGHHKEYRH</sequence>
<evidence type="ECO:0008006" key="3">
    <source>
        <dbReference type="Google" id="ProtNLM"/>
    </source>
</evidence>
<proteinExistence type="predicted"/>
<organism evidence="1 2">
    <name type="scientific">Sulfurimonas diazotrophicus</name>
    <dbReference type="NCBI Taxonomy" id="3131939"/>
    <lineage>
        <taxon>Bacteria</taxon>
        <taxon>Pseudomonadati</taxon>
        <taxon>Campylobacterota</taxon>
        <taxon>Epsilonproteobacteria</taxon>
        <taxon>Campylobacterales</taxon>
        <taxon>Sulfurimonadaceae</taxon>
        <taxon>Sulfurimonas</taxon>
    </lineage>
</organism>
<dbReference type="Proteomes" id="UP001447842">
    <property type="component" value="Chromosome"/>
</dbReference>
<evidence type="ECO:0000313" key="2">
    <source>
        <dbReference type="Proteomes" id="UP001447842"/>
    </source>
</evidence>
<keyword evidence="2" id="KW-1185">Reference proteome</keyword>
<gene>
    <name evidence="1" type="ORF">WCY31_07355</name>
</gene>